<proteinExistence type="predicted"/>
<feature type="region of interest" description="Disordered" evidence="1">
    <location>
        <begin position="1"/>
        <end position="42"/>
    </location>
</feature>
<evidence type="ECO:0000313" key="3">
    <source>
        <dbReference type="Proteomes" id="UP000234462"/>
    </source>
</evidence>
<dbReference type="EMBL" id="FXZM01000008">
    <property type="protein sequence ID" value="SMY12249.1"/>
    <property type="molecule type" value="Genomic_DNA"/>
</dbReference>
<name>A0A2H1L5U8_9MICO</name>
<evidence type="ECO:0000313" key="2">
    <source>
        <dbReference type="EMBL" id="SMY12249.1"/>
    </source>
</evidence>
<evidence type="ECO:0000256" key="1">
    <source>
        <dbReference type="SAM" id="MobiDB-lite"/>
    </source>
</evidence>
<dbReference type="RefSeq" id="WP_144573908.1">
    <property type="nucleotide sequence ID" value="NZ_FXZM01000008.1"/>
</dbReference>
<protein>
    <submittedName>
        <fullName evidence="2">Uncharacterized protein</fullName>
    </submittedName>
</protein>
<keyword evidence="3" id="KW-1185">Reference proteome</keyword>
<reference evidence="3" key="1">
    <citation type="submission" date="2017-03" db="EMBL/GenBank/DDBJ databases">
        <authorList>
            <person name="Monnet C."/>
        </authorList>
    </citation>
    <scope>NUCLEOTIDE SEQUENCE [LARGE SCALE GENOMIC DNA]</scope>
    <source>
        <strain evidence="3">SJ5-8</strain>
    </source>
</reference>
<accession>A0A2H1L5U8</accession>
<gene>
    <name evidence="2" type="ORF">BJEO58_01843</name>
</gene>
<dbReference type="Proteomes" id="UP000234462">
    <property type="component" value="Unassembled WGS sequence"/>
</dbReference>
<sequence length="112" mass="12450">MTPLDSPICSTAFAPTTSPPQSAPTQTTRPPVPSPDDSTRPRLTAQLRRITLFLGLLLVEWSTRSEAHSGTPSDTATDSDTETLIRRHHTHRALEHEQRRAEARMLMAPLAW</sequence>
<dbReference type="AlphaFoldDB" id="A0A2H1L5U8"/>
<organism evidence="2 3">
    <name type="scientific">Brevibacterium jeotgali</name>
    <dbReference type="NCBI Taxonomy" id="1262550"/>
    <lineage>
        <taxon>Bacteria</taxon>
        <taxon>Bacillati</taxon>
        <taxon>Actinomycetota</taxon>
        <taxon>Actinomycetes</taxon>
        <taxon>Micrococcales</taxon>
        <taxon>Brevibacteriaceae</taxon>
        <taxon>Brevibacterium</taxon>
    </lineage>
</organism>